<dbReference type="Gene3D" id="3.30.2320.10">
    <property type="entry name" value="hypothetical protein PF0899 domain"/>
    <property type="match status" value="1"/>
</dbReference>
<dbReference type="Pfam" id="PF05065">
    <property type="entry name" value="Phage_capsid"/>
    <property type="match status" value="1"/>
</dbReference>
<evidence type="ECO:0000256" key="2">
    <source>
        <dbReference type="ARBA" id="ARBA00022844"/>
    </source>
</evidence>
<accession>A0A6J5RDU6</accession>
<dbReference type="InterPro" id="IPR054612">
    <property type="entry name" value="Phage_capsid-like_C"/>
</dbReference>
<feature type="domain" description="Phage capsid-like C-terminal" evidence="3">
    <location>
        <begin position="2"/>
        <end position="233"/>
    </location>
</feature>
<reference evidence="4" key="1">
    <citation type="submission" date="2020-05" db="EMBL/GenBank/DDBJ databases">
        <authorList>
            <person name="Chiriac C."/>
            <person name="Salcher M."/>
            <person name="Ghai R."/>
            <person name="Kavagutti S V."/>
        </authorList>
    </citation>
    <scope>NUCLEOTIDE SEQUENCE</scope>
</reference>
<dbReference type="Gene3D" id="3.30.2400.10">
    <property type="entry name" value="Major capsid protein gp5"/>
    <property type="match status" value="1"/>
</dbReference>
<organism evidence="4">
    <name type="scientific">uncultured Caudovirales phage</name>
    <dbReference type="NCBI Taxonomy" id="2100421"/>
    <lineage>
        <taxon>Viruses</taxon>
        <taxon>Duplodnaviria</taxon>
        <taxon>Heunggongvirae</taxon>
        <taxon>Uroviricota</taxon>
        <taxon>Caudoviricetes</taxon>
        <taxon>Peduoviridae</taxon>
        <taxon>Maltschvirus</taxon>
        <taxon>Maltschvirus maltsch</taxon>
    </lineage>
</organism>
<sequence length="235" mass="25595">AAVWTADQGTRAETDGLRWGMLEVPTHEMYALVDISHQNLEDSAFDLEAEIRSECDEQFALAEGAAVVSGNAVGKPEGWMSNADVSNTVSGTAATIADSDGQANGLLTLKHAIKTAYTRNANWALNRTTLGSVRKLKDGQKNYIWMPGIALGKPNTIDGDPYVEVPDMPSEGANTYPIAYGDFMRAYTLVDRINMVALRDPYTQATSGNIRFLMYRRIGGQVILAEAIRKLKCST</sequence>
<gene>
    <name evidence="4" type="ORF">UFOVP1293_1</name>
</gene>
<feature type="non-terminal residue" evidence="4">
    <location>
        <position position="1"/>
    </location>
</feature>
<name>A0A6J5RDU6_9CAUD</name>
<keyword evidence="2" id="KW-0946">Virion</keyword>
<dbReference type="SUPFAM" id="SSF56563">
    <property type="entry name" value="Major capsid protein gp5"/>
    <property type="match status" value="1"/>
</dbReference>
<evidence type="ECO:0000256" key="1">
    <source>
        <dbReference type="ARBA" id="ARBA00004328"/>
    </source>
</evidence>
<evidence type="ECO:0000259" key="3">
    <source>
        <dbReference type="Pfam" id="PF05065"/>
    </source>
</evidence>
<evidence type="ECO:0000313" key="4">
    <source>
        <dbReference type="EMBL" id="CAB4195199.1"/>
    </source>
</evidence>
<protein>
    <submittedName>
        <fullName evidence="4">COG4653 Predicted phage phi-C31 gp36 major capsid-like protein</fullName>
    </submittedName>
</protein>
<dbReference type="InterPro" id="IPR024455">
    <property type="entry name" value="Phage_capsid"/>
</dbReference>
<dbReference type="NCBIfam" id="TIGR01554">
    <property type="entry name" value="major_cap_HK97"/>
    <property type="match status" value="1"/>
</dbReference>
<proteinExistence type="predicted"/>
<dbReference type="EMBL" id="LR797244">
    <property type="protein sequence ID" value="CAB4195199.1"/>
    <property type="molecule type" value="Genomic_DNA"/>
</dbReference>
<dbReference type="GO" id="GO:0044423">
    <property type="term" value="C:virion component"/>
    <property type="evidence" value="ECO:0007669"/>
    <property type="project" value="UniProtKB-KW"/>
</dbReference>
<comment type="subcellular location">
    <subcellularLocation>
        <location evidence="1">Virion</location>
    </subcellularLocation>
</comment>